<reference key="2">
    <citation type="submission" date="2011-03" db="EMBL/GenBank/DDBJ databases">
        <title>Complete genome sequence of the thermoacidophilic crenarchaeon Thermoproteus uzoniensis 768-20.</title>
        <authorList>
            <person name="Mardanov A.V."/>
            <person name="Gumerov V.M."/>
            <person name="Beletsky A.V."/>
            <person name="Prokofeva M.I."/>
            <person name="Bonch-Osmolovskaya E.A."/>
            <person name="Ravin N.V."/>
            <person name="Skryabin K.G."/>
        </authorList>
    </citation>
    <scope>NUCLEOTIDE SEQUENCE</scope>
    <source>
        <strain>768-20</strain>
    </source>
</reference>
<reference evidence="3 4" key="1">
    <citation type="journal article" date="2011" name="J. Bacteriol.">
        <title>Complete genome sequence of the thermoacidophilic crenarchaeon Thermoproteus uzoniensis 768-20.</title>
        <authorList>
            <person name="Mardanov A.V."/>
            <person name="Gumerov V.M."/>
            <person name="Beletsky A.V."/>
            <person name="Prokofeva M.I."/>
            <person name="Bonch-Osmolovskaya E.A."/>
            <person name="Ravin N.V."/>
            <person name="Skryabin K.G."/>
        </authorList>
    </citation>
    <scope>NUCLEOTIDE SEQUENCE [LARGE SCALE GENOMIC DNA]</scope>
    <source>
        <strain evidence="3 4">768-20</strain>
    </source>
</reference>
<sequence>MVRYTSRDSLRAGVPLGGIGAGKVELDNKGRLVNATFANNWSRPIRELRGFHVFVYAEDLDKHLFAQDVSVLGTLPTLGSAGFVEAEYEGRWPFVWLRGRRGGLEVEVEGFSAVVPGDLKDSSLPAAGLAVRVRGSRRGIAAVSIPNVVGANNVGRINEPVPGGFKARNARAHEYDPQNGELALLAKDPVAVIPQFNLDVPRSEAPKVCALGPEDERPWLYLMGKADFGPRVAEASGGGEQPAGVVAASYEGGEARFVLSWYFDKPWALYPYGHYYENFFKDAADVGRYFLDEYDRLRRRTAEWQEGLVDPALPEWLRDAVINSAYILSAGTWLTKDGRFSIYEAPEVAPMHGTVGGLCYETGSLPVVLMFPQLERSFLEQLARHMRDDGYVPHDLGTHSLDAPSDGTTAPPRWKDTNPTFILLVYRYYKRTGDIDFVKSVYGRLVAAYRWMRGQDRDGDGLPELEGSGDSGFDCAKIRGPSAYTSSLWIAALVALRDLAEAVGDSKTAEEAGSDLERARNSFERSFDGVSYKAWDGAPEGAVFAALAVGDWWLYLAGSREGAARRDRLASALSAVLRVNGSASANCAPNASTGRPEADGEISERVGRQLTASWPRLIFSVAALGYALTGDAAWLSLAEKEWRRLVELGMVWDQPSLLLCPEGRPYEVYLDHYIGSAALWSFTYRYALSRLRGV</sequence>
<evidence type="ECO:0000313" key="3">
    <source>
        <dbReference type="EMBL" id="AEA11562.1"/>
    </source>
</evidence>
<dbReference type="InterPro" id="IPR052566">
    <property type="entry name" value="Non-lysos_glucosylceramidase"/>
</dbReference>
<dbReference type="OrthoDB" id="43766at2157"/>
<dbReference type="eggNOG" id="arCOG03865">
    <property type="taxonomic scope" value="Archaea"/>
</dbReference>
<dbReference type="GO" id="GO:0008422">
    <property type="term" value="F:beta-glucosidase activity"/>
    <property type="evidence" value="ECO:0007669"/>
    <property type="project" value="TreeGrafter"/>
</dbReference>
<dbReference type="Proteomes" id="UP000008138">
    <property type="component" value="Chromosome"/>
</dbReference>
<accession>F2L113</accession>
<dbReference type="SUPFAM" id="SSF48208">
    <property type="entry name" value="Six-hairpin glycosidases"/>
    <property type="match status" value="1"/>
</dbReference>
<evidence type="ECO:0000259" key="2">
    <source>
        <dbReference type="Pfam" id="PF12215"/>
    </source>
</evidence>
<dbReference type="InterPro" id="IPR008928">
    <property type="entry name" value="6-hairpin_glycosidase_sf"/>
</dbReference>
<evidence type="ECO:0008006" key="5">
    <source>
        <dbReference type="Google" id="ProtNLM"/>
    </source>
</evidence>
<feature type="domain" description="Glycosyl-hydrolase family 116 catalytic region" evidence="1">
    <location>
        <begin position="338"/>
        <end position="682"/>
    </location>
</feature>
<dbReference type="Pfam" id="PF12215">
    <property type="entry name" value="Glyco_hydr_116N"/>
    <property type="match status" value="1"/>
</dbReference>
<dbReference type="GeneID" id="10359611"/>
<dbReference type="HOGENOM" id="CLU_027051_0_0_2"/>
<dbReference type="InterPro" id="IPR012341">
    <property type="entry name" value="6hp_glycosidase-like_sf"/>
</dbReference>
<dbReference type="InterPro" id="IPR024462">
    <property type="entry name" value="GH116_N"/>
</dbReference>
<dbReference type="KEGG" id="tuz:TUZN_0057"/>
<keyword evidence="4" id="KW-1185">Reference proteome</keyword>
<dbReference type="GO" id="GO:0005975">
    <property type="term" value="P:carbohydrate metabolic process"/>
    <property type="evidence" value="ECO:0007669"/>
    <property type="project" value="InterPro"/>
</dbReference>
<gene>
    <name evidence="3" type="ordered locus">TUZN_0057</name>
</gene>
<dbReference type="PANTHER" id="PTHR12654:SF0">
    <property type="entry name" value="NON-LYSOSOMAL GLUCOSYLCERAMIDASE"/>
    <property type="match status" value="1"/>
</dbReference>
<dbReference type="InterPro" id="IPR006775">
    <property type="entry name" value="GH116_catalytic"/>
</dbReference>
<dbReference type="AlphaFoldDB" id="F2L113"/>
<dbReference type="Pfam" id="PF04685">
    <property type="entry name" value="DUF608"/>
    <property type="match status" value="1"/>
</dbReference>
<protein>
    <recommendedName>
        <fullName evidence="5">Glycosyl-hydrolase family 116 catalytic region domain-containing protein</fullName>
    </recommendedName>
</protein>
<proteinExistence type="predicted"/>
<dbReference type="PANTHER" id="PTHR12654">
    <property type="entry name" value="BILE ACID BETA-GLUCOSIDASE-RELATED"/>
    <property type="match status" value="1"/>
</dbReference>
<feature type="domain" description="Glycosyl-hydrolase family 116 N-terminal" evidence="2">
    <location>
        <begin position="13"/>
        <end position="296"/>
    </location>
</feature>
<name>F2L113_THEU7</name>
<dbReference type="EMBL" id="CP002590">
    <property type="protein sequence ID" value="AEA11562.1"/>
    <property type="molecule type" value="Genomic_DNA"/>
</dbReference>
<dbReference type="STRING" id="999630.TUZN_0057"/>
<evidence type="ECO:0000259" key="1">
    <source>
        <dbReference type="Pfam" id="PF04685"/>
    </source>
</evidence>
<dbReference type="Gene3D" id="1.50.10.10">
    <property type="match status" value="1"/>
</dbReference>
<dbReference type="RefSeq" id="WP_013678898.1">
    <property type="nucleotide sequence ID" value="NC_015315.1"/>
</dbReference>
<organism evidence="3 4">
    <name type="scientific">Thermoproteus uzoniensis (strain 768-20)</name>
    <dbReference type="NCBI Taxonomy" id="999630"/>
    <lineage>
        <taxon>Archaea</taxon>
        <taxon>Thermoproteota</taxon>
        <taxon>Thermoprotei</taxon>
        <taxon>Thermoproteales</taxon>
        <taxon>Thermoproteaceae</taxon>
        <taxon>Thermoproteus</taxon>
    </lineage>
</organism>
<evidence type="ECO:0000313" key="4">
    <source>
        <dbReference type="Proteomes" id="UP000008138"/>
    </source>
</evidence>